<name>A0ABT6JBB3_9GAMM</name>
<evidence type="ECO:0008006" key="4">
    <source>
        <dbReference type="Google" id="ProtNLM"/>
    </source>
</evidence>
<comment type="caution">
    <text evidence="2">The sequence shown here is derived from an EMBL/GenBank/DDBJ whole genome shotgun (WGS) entry which is preliminary data.</text>
</comment>
<gene>
    <name evidence="2" type="ORF">QFW77_14045</name>
</gene>
<sequence length="193" mass="20990">MDPALQLEPASARTRQWWNVLALALPLAAIGVAVALAATVDPPERLIGGSVPLTAALVGGGAALVTVAVWWGIGRRLRRHCLRVGPDGLEILTTFYRQHLGLEELELEQARVVDLGERGEFRPMLKTNGTALPGFQSGWFRLRNRDKAFVARAGGGRVLLLPTTRGHVLLLQPRQPRALLERLRELAAGARHG</sequence>
<reference evidence="2 3" key="1">
    <citation type="submission" date="2023-04" db="EMBL/GenBank/DDBJ databases">
        <title>Luteimonas endophyticus RD2P54.</title>
        <authorList>
            <person name="Sun J.-Q."/>
        </authorList>
    </citation>
    <scope>NUCLEOTIDE SEQUENCE [LARGE SCALE GENOMIC DNA]</scope>
    <source>
        <strain evidence="2 3">RD2P54</strain>
    </source>
</reference>
<dbReference type="EMBL" id="JARXRM010000043">
    <property type="protein sequence ID" value="MDH5824099.1"/>
    <property type="molecule type" value="Genomic_DNA"/>
</dbReference>
<evidence type="ECO:0000256" key="1">
    <source>
        <dbReference type="SAM" id="Phobius"/>
    </source>
</evidence>
<keyword evidence="1" id="KW-1133">Transmembrane helix</keyword>
<keyword evidence="1" id="KW-0472">Membrane</keyword>
<keyword evidence="3" id="KW-1185">Reference proteome</keyword>
<evidence type="ECO:0000313" key="3">
    <source>
        <dbReference type="Proteomes" id="UP001156940"/>
    </source>
</evidence>
<accession>A0ABT6JBB3</accession>
<dbReference type="RefSeq" id="WP_280575393.1">
    <property type="nucleotide sequence ID" value="NZ_JARXRM010000043.1"/>
</dbReference>
<proteinExistence type="predicted"/>
<evidence type="ECO:0000313" key="2">
    <source>
        <dbReference type="EMBL" id="MDH5824099.1"/>
    </source>
</evidence>
<protein>
    <recommendedName>
        <fullName evidence="4">Bacterial Pleckstrin homology domain-containing protein</fullName>
    </recommendedName>
</protein>
<feature type="transmembrane region" description="Helical" evidence="1">
    <location>
        <begin position="53"/>
        <end position="73"/>
    </location>
</feature>
<keyword evidence="1" id="KW-0812">Transmembrane</keyword>
<organism evidence="2 3">
    <name type="scientific">Luteimonas endophytica</name>
    <dbReference type="NCBI Taxonomy" id="3042023"/>
    <lineage>
        <taxon>Bacteria</taxon>
        <taxon>Pseudomonadati</taxon>
        <taxon>Pseudomonadota</taxon>
        <taxon>Gammaproteobacteria</taxon>
        <taxon>Lysobacterales</taxon>
        <taxon>Lysobacteraceae</taxon>
        <taxon>Luteimonas</taxon>
    </lineage>
</organism>
<dbReference type="Proteomes" id="UP001156940">
    <property type="component" value="Unassembled WGS sequence"/>
</dbReference>